<organism evidence="4 5">
    <name type="scientific">Periconia macrospinosa</name>
    <dbReference type="NCBI Taxonomy" id="97972"/>
    <lineage>
        <taxon>Eukaryota</taxon>
        <taxon>Fungi</taxon>
        <taxon>Dikarya</taxon>
        <taxon>Ascomycota</taxon>
        <taxon>Pezizomycotina</taxon>
        <taxon>Dothideomycetes</taxon>
        <taxon>Pleosporomycetidae</taxon>
        <taxon>Pleosporales</taxon>
        <taxon>Massarineae</taxon>
        <taxon>Periconiaceae</taxon>
        <taxon>Periconia</taxon>
    </lineage>
</organism>
<evidence type="ECO:0000256" key="1">
    <source>
        <dbReference type="ARBA" id="ARBA00006484"/>
    </source>
</evidence>
<dbReference type="InterPro" id="IPR002347">
    <property type="entry name" value="SDR_fam"/>
</dbReference>
<protein>
    <submittedName>
        <fullName evidence="4">NAD(P)-binding protein</fullName>
    </submittedName>
</protein>
<sequence>MTQPQTNTTINATNTTTSTQHQPTRPARPRSPHFPPHNAPRVWFMTIGSSPIAIALSKQVLDHGDYVVAGVVPQEFEKREGQSEDFRAFLEDVKKTERWRERLRVVGLDGRVIGQCQAAIAEAVEAYGRVDVLLGSTSEAVIGAVEELSQSSRTLSLVQDTFETNFFANVNIIKAALPIMRERKNGHIIMLTGITGHLGTPGLGMYCSSQWAIEGYCDSLAYEVAPFNIKMSIVQANMEVNVLTNKMTSVPPMNEYLQAENPAPLARDIFSGLLDKFDSVNNPSSPSAAFLSSSSSHAQSDLNNLTASSQSPTSSTASPRTGITTSPPLTTTTHDPTIGDLLSSDTVTSLYAPLPAVVKSALIAETVHALTAIGGHDNPPARHIVGFEGVTAVKEKLKTTSEELEDFIEVSNAVDIAHIGSAAAGAGPVGGESGCTVLPD</sequence>
<dbReference type="InterPro" id="IPR051911">
    <property type="entry name" value="SDR_oxidoreductase"/>
</dbReference>
<name>A0A2V1DMV9_9PLEO</name>
<dbReference type="EMBL" id="KZ805393">
    <property type="protein sequence ID" value="PVH99368.1"/>
    <property type="molecule type" value="Genomic_DNA"/>
</dbReference>
<feature type="region of interest" description="Disordered" evidence="3">
    <location>
        <begin position="301"/>
        <end position="337"/>
    </location>
</feature>
<dbReference type="OrthoDB" id="1933717at2759"/>
<feature type="region of interest" description="Disordered" evidence="3">
    <location>
        <begin position="1"/>
        <end position="37"/>
    </location>
</feature>
<dbReference type="SUPFAM" id="SSF51735">
    <property type="entry name" value="NAD(P)-binding Rossmann-fold domains"/>
    <property type="match status" value="1"/>
</dbReference>
<keyword evidence="5" id="KW-1185">Reference proteome</keyword>
<dbReference type="PANTHER" id="PTHR43976">
    <property type="entry name" value="SHORT CHAIN DEHYDROGENASE"/>
    <property type="match status" value="1"/>
</dbReference>
<feature type="compositionally biased region" description="Low complexity" evidence="3">
    <location>
        <begin position="1"/>
        <end position="25"/>
    </location>
</feature>
<dbReference type="Gene3D" id="3.40.50.720">
    <property type="entry name" value="NAD(P)-binding Rossmann-like Domain"/>
    <property type="match status" value="1"/>
</dbReference>
<dbReference type="PANTHER" id="PTHR43976:SF16">
    <property type="entry name" value="SHORT-CHAIN DEHYDROGENASE_REDUCTASE FAMILY PROTEIN"/>
    <property type="match status" value="1"/>
</dbReference>
<dbReference type="AlphaFoldDB" id="A0A2V1DMV9"/>
<dbReference type="PRINTS" id="PR00081">
    <property type="entry name" value="GDHRDH"/>
</dbReference>
<evidence type="ECO:0000313" key="4">
    <source>
        <dbReference type="EMBL" id="PVH99368.1"/>
    </source>
</evidence>
<evidence type="ECO:0000256" key="3">
    <source>
        <dbReference type="SAM" id="MobiDB-lite"/>
    </source>
</evidence>
<dbReference type="InterPro" id="IPR036291">
    <property type="entry name" value="NAD(P)-bd_dom_sf"/>
</dbReference>
<proteinExistence type="inferred from homology"/>
<keyword evidence="2" id="KW-0560">Oxidoreductase</keyword>
<dbReference type="GO" id="GO:0016491">
    <property type="term" value="F:oxidoreductase activity"/>
    <property type="evidence" value="ECO:0007669"/>
    <property type="project" value="UniProtKB-KW"/>
</dbReference>
<dbReference type="Pfam" id="PF00106">
    <property type="entry name" value="adh_short"/>
    <property type="match status" value="1"/>
</dbReference>
<dbReference type="Proteomes" id="UP000244855">
    <property type="component" value="Unassembled WGS sequence"/>
</dbReference>
<gene>
    <name evidence="4" type="ORF">DM02DRAFT_672696</name>
</gene>
<reference evidence="4 5" key="1">
    <citation type="journal article" date="2018" name="Sci. Rep.">
        <title>Comparative genomics provides insights into the lifestyle and reveals functional heterogeneity of dark septate endophytic fungi.</title>
        <authorList>
            <person name="Knapp D.G."/>
            <person name="Nemeth J.B."/>
            <person name="Barry K."/>
            <person name="Hainaut M."/>
            <person name="Henrissat B."/>
            <person name="Johnson J."/>
            <person name="Kuo A."/>
            <person name="Lim J.H.P."/>
            <person name="Lipzen A."/>
            <person name="Nolan M."/>
            <person name="Ohm R.A."/>
            <person name="Tamas L."/>
            <person name="Grigoriev I.V."/>
            <person name="Spatafora J.W."/>
            <person name="Nagy L.G."/>
            <person name="Kovacs G.M."/>
        </authorList>
    </citation>
    <scope>NUCLEOTIDE SEQUENCE [LARGE SCALE GENOMIC DNA]</scope>
    <source>
        <strain evidence="4 5">DSE2036</strain>
    </source>
</reference>
<evidence type="ECO:0000313" key="5">
    <source>
        <dbReference type="Proteomes" id="UP000244855"/>
    </source>
</evidence>
<comment type="similarity">
    <text evidence="1">Belongs to the short-chain dehydrogenases/reductases (SDR) family.</text>
</comment>
<evidence type="ECO:0000256" key="2">
    <source>
        <dbReference type="ARBA" id="ARBA00023002"/>
    </source>
</evidence>
<accession>A0A2V1DMV9</accession>
<dbReference type="STRING" id="97972.A0A2V1DMV9"/>